<evidence type="ECO:0000256" key="6">
    <source>
        <dbReference type="SAM" id="SignalP"/>
    </source>
</evidence>
<dbReference type="Gene3D" id="3.40.50.1980">
    <property type="entry name" value="Nitrogenase molybdenum iron protein domain"/>
    <property type="match status" value="2"/>
</dbReference>
<feature type="coiled-coil region" evidence="5">
    <location>
        <begin position="167"/>
        <end position="194"/>
    </location>
</feature>
<dbReference type="InterPro" id="IPR051313">
    <property type="entry name" value="Bact_iron-sidero_bind"/>
</dbReference>
<protein>
    <submittedName>
        <fullName evidence="8">Fe(3+)-citrate-binding protein YfmC</fullName>
    </submittedName>
</protein>
<comment type="similarity">
    <text evidence="2">Belongs to the bacterial solute-binding protein 8 family.</text>
</comment>
<feature type="chain" id="PRO_5038827731" evidence="6">
    <location>
        <begin position="22"/>
        <end position="320"/>
    </location>
</feature>
<dbReference type="PROSITE" id="PS50983">
    <property type="entry name" value="FE_B12_PBP"/>
    <property type="match status" value="1"/>
</dbReference>
<organism evidence="8">
    <name type="scientific">Metalysinibacillus saudimassiliensis</name>
    <dbReference type="NCBI Taxonomy" id="1461583"/>
    <lineage>
        <taxon>Bacteria</taxon>
        <taxon>Bacillati</taxon>
        <taxon>Bacillota</taxon>
        <taxon>Bacilli</taxon>
        <taxon>Bacillales</taxon>
        <taxon>Caryophanaceae</taxon>
        <taxon>Metalysinibacillus</taxon>
    </lineage>
</organism>
<dbReference type="InterPro" id="IPR002491">
    <property type="entry name" value="ABC_transptr_periplasmic_BD"/>
</dbReference>
<evidence type="ECO:0000256" key="2">
    <source>
        <dbReference type="ARBA" id="ARBA00008814"/>
    </source>
</evidence>
<accession>A0A078M3C5</accession>
<feature type="domain" description="Fe/B12 periplasmic-binding" evidence="7">
    <location>
        <begin position="52"/>
        <end position="320"/>
    </location>
</feature>
<dbReference type="EMBL" id="LN483073">
    <property type="protein sequence ID" value="CDZ99707.1"/>
    <property type="molecule type" value="Genomic_DNA"/>
</dbReference>
<keyword evidence="4 6" id="KW-0732">Signal</keyword>
<feature type="signal peptide" evidence="6">
    <location>
        <begin position="1"/>
        <end position="21"/>
    </location>
</feature>
<evidence type="ECO:0000313" key="8">
    <source>
        <dbReference type="EMBL" id="CDZ99707.1"/>
    </source>
</evidence>
<evidence type="ECO:0000256" key="4">
    <source>
        <dbReference type="ARBA" id="ARBA00022729"/>
    </source>
</evidence>
<evidence type="ECO:0000256" key="3">
    <source>
        <dbReference type="ARBA" id="ARBA00022448"/>
    </source>
</evidence>
<keyword evidence="3" id="KW-0813">Transport</keyword>
<dbReference type="AlphaFoldDB" id="A0A078M3C5"/>
<proteinExistence type="inferred from homology"/>
<dbReference type="GO" id="GO:0030288">
    <property type="term" value="C:outer membrane-bounded periplasmic space"/>
    <property type="evidence" value="ECO:0007669"/>
    <property type="project" value="TreeGrafter"/>
</dbReference>
<reference evidence="8" key="1">
    <citation type="submission" date="2014-07" db="EMBL/GenBank/DDBJ databases">
        <authorList>
            <person name="Urmite Genomes Urmite Genomes"/>
        </authorList>
    </citation>
    <scope>NUCLEOTIDE SEQUENCE</scope>
    <source>
        <strain evidence="8">13S34_air</strain>
    </source>
</reference>
<evidence type="ECO:0000259" key="7">
    <source>
        <dbReference type="PROSITE" id="PS50983"/>
    </source>
</evidence>
<dbReference type="PATRIC" id="fig|1461583.4.peg.226"/>
<gene>
    <name evidence="8" type="primary">yfmC</name>
    <name evidence="8" type="ORF">BN1050_00254</name>
</gene>
<comment type="subcellular location">
    <subcellularLocation>
        <location evidence="1">Cell envelope</location>
    </subcellularLocation>
</comment>
<dbReference type="HOGENOM" id="CLU_038034_10_1_9"/>
<name>A0A078M3C5_9BACL</name>
<sequence length="320" mass="35071">MKKLVVVIAMLTLLLAGCMKKEDTAPKETPTADGITVTDIYGEHTLNGPAKKIVTLEWSQAEELLALDVQPVAMADIEGFGKWVTIDKKVADDVIDVGQRGEPNIEEIAKAKPDLIIGLKTHEKIKGDLEKIAPVLLFDHGSDEATKDLYQDMTSSLTRMGVITGKEDAAEAAITHLEDKMAQAKEKINAANLATKDFVFTQAYSVNEAPTFRLFTPNGLVSNVLEGMGLTNKIQDQKPQPWGFVESNVEGLAKYQEAMLLHTVQKDDPLFKNLSTNAAWNGLHFVKNNEMYDLGPGVWTFGSVLSMETLVDNVVTTLVK</sequence>
<dbReference type="CDD" id="cd01146">
    <property type="entry name" value="FhuD"/>
    <property type="match status" value="1"/>
</dbReference>
<dbReference type="GO" id="GO:1901678">
    <property type="term" value="P:iron coordination entity transport"/>
    <property type="evidence" value="ECO:0007669"/>
    <property type="project" value="UniProtKB-ARBA"/>
</dbReference>
<dbReference type="SUPFAM" id="SSF53807">
    <property type="entry name" value="Helical backbone' metal receptor"/>
    <property type="match status" value="1"/>
</dbReference>
<dbReference type="Pfam" id="PF01497">
    <property type="entry name" value="Peripla_BP_2"/>
    <property type="match status" value="1"/>
</dbReference>
<dbReference type="PANTHER" id="PTHR30532:SF29">
    <property type="entry name" value="FE(3+) DICITRATE-BINDING PERIPLASMIC PROTEIN"/>
    <property type="match status" value="1"/>
</dbReference>
<keyword evidence="5" id="KW-0175">Coiled coil</keyword>
<evidence type="ECO:0000256" key="1">
    <source>
        <dbReference type="ARBA" id="ARBA00004196"/>
    </source>
</evidence>
<dbReference type="PROSITE" id="PS51257">
    <property type="entry name" value="PROKAR_LIPOPROTEIN"/>
    <property type="match status" value="1"/>
</dbReference>
<dbReference type="PANTHER" id="PTHR30532">
    <property type="entry name" value="IRON III DICITRATE-BINDING PERIPLASMIC PROTEIN"/>
    <property type="match status" value="1"/>
</dbReference>
<evidence type="ECO:0000256" key="5">
    <source>
        <dbReference type="SAM" id="Coils"/>
    </source>
</evidence>